<dbReference type="PANTHER" id="PTHR47809">
    <property type="entry name" value="DNA-BINDING BROMODOMAIN-CONTAINING PROTEIN"/>
    <property type="match status" value="1"/>
</dbReference>
<keyword evidence="1 2" id="KW-0103">Bromodomain</keyword>
<feature type="domain" description="Bromo" evidence="4">
    <location>
        <begin position="229"/>
        <end position="302"/>
    </location>
</feature>
<gene>
    <name evidence="5" type="ORF">CASFOL_028263</name>
</gene>
<dbReference type="Gene3D" id="1.20.920.10">
    <property type="entry name" value="Bromodomain-like"/>
    <property type="match status" value="1"/>
</dbReference>
<dbReference type="PROSITE" id="PS00633">
    <property type="entry name" value="BROMODOMAIN_1"/>
    <property type="match status" value="1"/>
</dbReference>
<feature type="compositionally biased region" description="Low complexity" evidence="3">
    <location>
        <begin position="119"/>
        <end position="138"/>
    </location>
</feature>
<comment type="caution">
    <text evidence="5">The sequence shown here is derived from an EMBL/GenBank/DDBJ whole genome shotgun (WGS) entry which is preliminary data.</text>
</comment>
<dbReference type="PROSITE" id="PS50014">
    <property type="entry name" value="BROMODOMAIN_2"/>
    <property type="match status" value="1"/>
</dbReference>
<evidence type="ECO:0000313" key="6">
    <source>
        <dbReference type="Proteomes" id="UP001632038"/>
    </source>
</evidence>
<dbReference type="Proteomes" id="UP001632038">
    <property type="component" value="Unassembled WGS sequence"/>
</dbReference>
<feature type="compositionally biased region" description="Polar residues" evidence="3">
    <location>
        <begin position="341"/>
        <end position="350"/>
    </location>
</feature>
<keyword evidence="6" id="KW-1185">Reference proteome</keyword>
<sequence>MKRRHGNKKGKAKKPKLASTNEVTSNVASLNTDDNSNNSGTDEFDNNIEEVDSGMDAETESKPPQPEIASQLEKPVNTDSIGRPFNSTFGKAVYTRVKVKIKTSKNLDSQRSSDAPSQNDTDINNINNNNSNNNNDNNNKQEGSEKSTVPNEKTEDSANSLSESNGTHKSVGIKIKSMGLGSLSMSPCNKTEMVKGDRLEKKDNESLIQESIYNEQELKTALEVIKKIMQMDAAVPFNAPVNPVALGIPDYFEVITTPMDFGTICGNLEKGEKYKNSEEVFKDVQYIWDNCYKYNNKSDYIVELMKRVKKTFIKYWTAVGLFNDQPQENNGSEGNPVKEPTPSSDGNTTPVDGDALNVSSKKFHGLKKHKEGCQCAICVMMRRRQEREEIARLMGGQTDGSYDSMGDDANKPEGISRGNSPFGEYASSNMENSPDADGDSGRKHQEIKLGHIRNFYTQPSEDIAVAEKREGSQDLQLIHRSGDKNGPDPQIGTGGTVSDEIQKDMRDAIDRQQGPKAPLNKNQRGKMLENLSYLKNPMLKELYGTLFADNSQSFWNGPHSLVGRNQGSKRKSSFRSAISSLMK</sequence>
<feature type="compositionally biased region" description="Polar residues" evidence="3">
    <location>
        <begin position="324"/>
        <end position="333"/>
    </location>
</feature>
<feature type="region of interest" description="Disordered" evidence="3">
    <location>
        <begin position="324"/>
        <end position="357"/>
    </location>
</feature>
<organism evidence="5 6">
    <name type="scientific">Castilleja foliolosa</name>
    <dbReference type="NCBI Taxonomy" id="1961234"/>
    <lineage>
        <taxon>Eukaryota</taxon>
        <taxon>Viridiplantae</taxon>
        <taxon>Streptophyta</taxon>
        <taxon>Embryophyta</taxon>
        <taxon>Tracheophyta</taxon>
        <taxon>Spermatophyta</taxon>
        <taxon>Magnoliopsida</taxon>
        <taxon>eudicotyledons</taxon>
        <taxon>Gunneridae</taxon>
        <taxon>Pentapetalae</taxon>
        <taxon>asterids</taxon>
        <taxon>lamiids</taxon>
        <taxon>Lamiales</taxon>
        <taxon>Orobanchaceae</taxon>
        <taxon>Pedicularideae</taxon>
        <taxon>Castillejinae</taxon>
        <taxon>Castilleja</taxon>
    </lineage>
</organism>
<feature type="compositionally biased region" description="Polar residues" evidence="3">
    <location>
        <begin position="104"/>
        <end position="118"/>
    </location>
</feature>
<feature type="compositionally biased region" description="Low complexity" evidence="3">
    <location>
        <begin position="31"/>
        <end position="41"/>
    </location>
</feature>
<dbReference type="PANTHER" id="PTHR47809:SF2">
    <property type="entry name" value="DNA-BINDING BROMODOMAIN-CONTAINING PROTEIN"/>
    <property type="match status" value="1"/>
</dbReference>
<dbReference type="InterPro" id="IPR036427">
    <property type="entry name" value="Bromodomain-like_sf"/>
</dbReference>
<feature type="compositionally biased region" description="Basic residues" evidence="3">
    <location>
        <begin position="1"/>
        <end position="16"/>
    </location>
</feature>
<evidence type="ECO:0000256" key="1">
    <source>
        <dbReference type="ARBA" id="ARBA00023117"/>
    </source>
</evidence>
<protein>
    <recommendedName>
        <fullName evidence="4">Bromo domain-containing protein</fullName>
    </recommendedName>
</protein>
<dbReference type="EMBL" id="JAVIJP010000038">
    <property type="protein sequence ID" value="KAL3627848.1"/>
    <property type="molecule type" value="Genomic_DNA"/>
</dbReference>
<proteinExistence type="predicted"/>
<dbReference type="Pfam" id="PF00439">
    <property type="entry name" value="Bromodomain"/>
    <property type="match status" value="1"/>
</dbReference>
<name>A0ABD3CDB8_9LAMI</name>
<feature type="compositionally biased region" description="Acidic residues" evidence="3">
    <location>
        <begin position="42"/>
        <end position="58"/>
    </location>
</feature>
<feature type="compositionally biased region" description="Polar residues" evidence="3">
    <location>
        <begin position="574"/>
        <end position="583"/>
    </location>
</feature>
<feature type="compositionally biased region" description="Polar residues" evidence="3">
    <location>
        <begin position="77"/>
        <end position="87"/>
    </location>
</feature>
<feature type="compositionally biased region" description="Polar residues" evidence="3">
    <location>
        <begin position="146"/>
        <end position="168"/>
    </location>
</feature>
<evidence type="ECO:0000256" key="3">
    <source>
        <dbReference type="SAM" id="MobiDB-lite"/>
    </source>
</evidence>
<dbReference type="SUPFAM" id="SSF47370">
    <property type="entry name" value="Bromodomain"/>
    <property type="match status" value="1"/>
</dbReference>
<dbReference type="AlphaFoldDB" id="A0ABD3CDB8"/>
<accession>A0ABD3CDB8</accession>
<reference evidence="6" key="1">
    <citation type="journal article" date="2024" name="IScience">
        <title>Strigolactones Initiate the Formation of Haustorium-like Structures in Castilleja.</title>
        <authorList>
            <person name="Buerger M."/>
            <person name="Peterson D."/>
            <person name="Chory J."/>
        </authorList>
    </citation>
    <scope>NUCLEOTIDE SEQUENCE [LARGE SCALE GENOMIC DNA]</scope>
</reference>
<evidence type="ECO:0000256" key="2">
    <source>
        <dbReference type="PROSITE-ProRule" id="PRU00035"/>
    </source>
</evidence>
<feature type="region of interest" description="Disordered" evidence="3">
    <location>
        <begin position="1"/>
        <end position="87"/>
    </location>
</feature>
<evidence type="ECO:0000313" key="5">
    <source>
        <dbReference type="EMBL" id="KAL3627848.1"/>
    </source>
</evidence>
<evidence type="ECO:0000259" key="4">
    <source>
        <dbReference type="PROSITE" id="PS50014"/>
    </source>
</evidence>
<dbReference type="PRINTS" id="PR00503">
    <property type="entry name" value="BROMODOMAIN"/>
</dbReference>
<dbReference type="InterPro" id="IPR018359">
    <property type="entry name" value="Bromodomain_CS"/>
</dbReference>
<feature type="compositionally biased region" description="Polar residues" evidence="3">
    <location>
        <begin position="18"/>
        <end position="30"/>
    </location>
</feature>
<dbReference type="InterPro" id="IPR001487">
    <property type="entry name" value="Bromodomain"/>
</dbReference>
<feature type="region of interest" description="Disordered" evidence="3">
    <location>
        <begin position="561"/>
        <end position="583"/>
    </location>
</feature>
<feature type="region of interest" description="Disordered" evidence="3">
    <location>
        <begin position="393"/>
        <end position="443"/>
    </location>
</feature>
<dbReference type="SMART" id="SM00297">
    <property type="entry name" value="BROMO"/>
    <property type="match status" value="1"/>
</dbReference>
<feature type="region of interest" description="Disordered" evidence="3">
    <location>
        <begin position="104"/>
        <end position="172"/>
    </location>
</feature>